<dbReference type="Proteomes" id="UP001570071">
    <property type="component" value="Unassembled WGS sequence"/>
</dbReference>
<proteinExistence type="predicted"/>
<protein>
    <submittedName>
        <fullName evidence="1">Uncharacterized protein</fullName>
    </submittedName>
</protein>
<sequence>MTMTCEHTVAKVGDKDITEAELVEAYSDWNGEVDRFNELNSRYVVEPPPEFVLARYCPKCGEKLDAEAHRKALTTPE</sequence>
<gene>
    <name evidence="1" type="ORF">AB6D66_01810</name>
</gene>
<reference evidence="1 2" key="1">
    <citation type="journal article" date="2024" name="ISME J.">
        <title>Tailless and filamentous prophages are predominant in marine Vibrio.</title>
        <authorList>
            <person name="Steensen K."/>
            <person name="Seneca J."/>
            <person name="Bartlau N."/>
            <person name="Yu X.A."/>
            <person name="Hussain F.A."/>
            <person name="Polz M.F."/>
        </authorList>
    </citation>
    <scope>NUCLEOTIDE SEQUENCE [LARGE SCALE GENOMIC DNA]</scope>
    <source>
        <strain evidence="1 2">10N.239.312.F12</strain>
    </source>
</reference>
<accession>A0ABV4MRM3</accession>
<comment type="caution">
    <text evidence="1">The sequence shown here is derived from an EMBL/GenBank/DDBJ whole genome shotgun (WGS) entry which is preliminary data.</text>
</comment>
<evidence type="ECO:0000313" key="1">
    <source>
        <dbReference type="EMBL" id="MEZ8719785.1"/>
    </source>
</evidence>
<organism evidence="1 2">
    <name type="scientific">Vibrio pomeroyi</name>
    <dbReference type="NCBI Taxonomy" id="198832"/>
    <lineage>
        <taxon>Bacteria</taxon>
        <taxon>Pseudomonadati</taxon>
        <taxon>Pseudomonadota</taxon>
        <taxon>Gammaproteobacteria</taxon>
        <taxon>Vibrionales</taxon>
        <taxon>Vibrionaceae</taxon>
        <taxon>Vibrio</taxon>
    </lineage>
</organism>
<name>A0ABV4MRM3_9VIBR</name>
<dbReference type="RefSeq" id="WP_269336611.1">
    <property type="nucleotide sequence ID" value="NZ_JBFSSG010000001.1"/>
</dbReference>
<evidence type="ECO:0000313" key="2">
    <source>
        <dbReference type="Proteomes" id="UP001570071"/>
    </source>
</evidence>
<keyword evidence="2" id="KW-1185">Reference proteome</keyword>
<dbReference type="EMBL" id="JBFSSG010000001">
    <property type="protein sequence ID" value="MEZ8719785.1"/>
    <property type="molecule type" value="Genomic_DNA"/>
</dbReference>